<evidence type="ECO:0008006" key="5">
    <source>
        <dbReference type="Google" id="ProtNLM"/>
    </source>
</evidence>
<proteinExistence type="predicted"/>
<sequence length="153" mass="17664">MAVGKFYFIYAPTGLYPMRQIHQISLSPINHLVRTKDNFTFKCHRSVVTTAGQTQDIFAVNDIAFHPTHGTLATVGSDGRYYFWDKDARTKLKHSEAMDQPITSCCFNHSGLVFAYAVSYDWSKGHEHYNPAKKNYIFLRQANEDLRPRTKKR</sequence>
<dbReference type="eggNOG" id="KOG0647">
    <property type="taxonomic scope" value="Eukaryota"/>
</dbReference>
<dbReference type="InterPro" id="IPR036322">
    <property type="entry name" value="WD40_repeat_dom_sf"/>
</dbReference>
<dbReference type="SMART" id="SM00320">
    <property type="entry name" value="WD40"/>
    <property type="match status" value="1"/>
</dbReference>
<evidence type="ECO:0000313" key="4">
    <source>
        <dbReference type="EnsemblMetazoa" id="Aqu2.1.41426_001"/>
    </source>
</evidence>
<dbReference type="PANTHER" id="PTHR10971">
    <property type="entry name" value="MRNA EXPORT FACTOR AND BUB3"/>
    <property type="match status" value="1"/>
</dbReference>
<evidence type="ECO:0000256" key="3">
    <source>
        <dbReference type="PROSITE-ProRule" id="PRU00221"/>
    </source>
</evidence>
<dbReference type="PROSITE" id="PS50082">
    <property type="entry name" value="WD_REPEATS_2"/>
    <property type="match status" value="1"/>
</dbReference>
<dbReference type="InterPro" id="IPR001680">
    <property type="entry name" value="WD40_rpt"/>
</dbReference>
<feature type="repeat" description="WD" evidence="3">
    <location>
        <begin position="60"/>
        <end position="94"/>
    </location>
</feature>
<protein>
    <recommendedName>
        <fullName evidence="5">mRNA export factor</fullName>
    </recommendedName>
</protein>
<keyword evidence="1 3" id="KW-0853">WD repeat</keyword>
<dbReference type="InParanoid" id="A0A1X7VM14"/>
<dbReference type="SUPFAM" id="SSF50978">
    <property type="entry name" value="WD40 repeat-like"/>
    <property type="match status" value="1"/>
</dbReference>
<keyword evidence="2" id="KW-0677">Repeat</keyword>
<evidence type="ECO:0000256" key="2">
    <source>
        <dbReference type="ARBA" id="ARBA00022737"/>
    </source>
</evidence>
<reference evidence="4" key="1">
    <citation type="submission" date="2017-05" db="UniProtKB">
        <authorList>
            <consortium name="EnsemblMetazoa"/>
        </authorList>
    </citation>
    <scope>IDENTIFICATION</scope>
</reference>
<dbReference type="AlphaFoldDB" id="A0A1X7VM14"/>
<evidence type="ECO:0000256" key="1">
    <source>
        <dbReference type="ARBA" id="ARBA00022574"/>
    </source>
</evidence>
<accession>A0A1X7VM14</accession>
<dbReference type="Gene3D" id="2.130.10.10">
    <property type="entry name" value="YVTN repeat-like/Quinoprotein amine dehydrogenase"/>
    <property type="match status" value="1"/>
</dbReference>
<dbReference type="InterPro" id="IPR015943">
    <property type="entry name" value="WD40/YVTN_repeat-like_dom_sf"/>
</dbReference>
<dbReference type="Pfam" id="PF00400">
    <property type="entry name" value="WD40"/>
    <property type="match status" value="1"/>
</dbReference>
<dbReference type="EnsemblMetazoa" id="Aqu2.1.41426_001">
    <property type="protein sequence ID" value="Aqu2.1.41426_001"/>
    <property type="gene ID" value="Aqu2.1.41426"/>
</dbReference>
<dbReference type="STRING" id="400682.A0A1X7VM14"/>
<organism evidence="4">
    <name type="scientific">Amphimedon queenslandica</name>
    <name type="common">Sponge</name>
    <dbReference type="NCBI Taxonomy" id="400682"/>
    <lineage>
        <taxon>Eukaryota</taxon>
        <taxon>Metazoa</taxon>
        <taxon>Porifera</taxon>
        <taxon>Demospongiae</taxon>
        <taxon>Heteroscleromorpha</taxon>
        <taxon>Haplosclerida</taxon>
        <taxon>Niphatidae</taxon>
        <taxon>Amphimedon</taxon>
    </lineage>
</organism>
<name>A0A1X7VM14_AMPQE</name>